<comment type="subunit">
    <text evidence="3">Interacts with Der.</text>
</comment>
<evidence type="ECO:0000256" key="4">
    <source>
        <dbReference type="SAM" id="MobiDB-lite"/>
    </source>
</evidence>
<evidence type="ECO:0000313" key="6">
    <source>
        <dbReference type="Proteomes" id="UP000470213"/>
    </source>
</evidence>
<dbReference type="NCBIfam" id="NF003560">
    <property type="entry name" value="PRK05244.1-1"/>
    <property type="match status" value="1"/>
</dbReference>
<dbReference type="EMBL" id="JAAAWN010000006">
    <property type="protein sequence ID" value="NDV90889.1"/>
    <property type="molecule type" value="Genomic_DNA"/>
</dbReference>
<reference evidence="5 6" key="1">
    <citation type="submission" date="2020-01" db="EMBL/GenBank/DDBJ databases">
        <authorList>
            <person name="Chen J."/>
            <person name="Zhu S."/>
            <person name="Yang J."/>
        </authorList>
    </citation>
    <scope>NUCLEOTIDE SEQUENCE [LARGE SCALE GENOMIC DNA]</scope>
    <source>
        <strain evidence="5 6">345S023</strain>
    </source>
</reference>
<dbReference type="RefSeq" id="WP_163084468.1">
    <property type="nucleotide sequence ID" value="NZ_JAAAWN010000006.1"/>
</dbReference>
<protein>
    <recommendedName>
        <fullName evidence="3">Der GTPase-activating protein YihI</fullName>
    </recommendedName>
</protein>
<dbReference type="Pfam" id="PF04220">
    <property type="entry name" value="YihI"/>
    <property type="match status" value="1"/>
</dbReference>
<feature type="region of interest" description="Disordered" evidence="4">
    <location>
        <begin position="1"/>
        <end position="93"/>
    </location>
</feature>
<evidence type="ECO:0000256" key="2">
    <source>
        <dbReference type="ARBA" id="ARBA00022517"/>
    </source>
</evidence>
<keyword evidence="6" id="KW-1185">Reference proteome</keyword>
<name>A0A7X5LKY5_9ALTE</name>
<proteinExistence type="inferred from homology"/>
<comment type="caution">
    <text evidence="5">The sequence shown here is derived from an EMBL/GenBank/DDBJ whole genome shotgun (WGS) entry which is preliminary data.</text>
</comment>
<organism evidence="5 6">
    <name type="scientific">Alteromonas profundi</name>
    <dbReference type="NCBI Taxonomy" id="2696062"/>
    <lineage>
        <taxon>Bacteria</taxon>
        <taxon>Pseudomonadati</taxon>
        <taxon>Pseudomonadota</taxon>
        <taxon>Gammaproteobacteria</taxon>
        <taxon>Alteromonadales</taxon>
        <taxon>Alteromonadaceae</taxon>
        <taxon>Alteromonas/Salinimonas group</taxon>
        <taxon>Alteromonas</taxon>
    </lineage>
</organism>
<dbReference type="HAMAP" id="MF_01058">
    <property type="entry name" value="GAP_YihI"/>
    <property type="match status" value="1"/>
</dbReference>
<dbReference type="GO" id="GO:0005096">
    <property type="term" value="F:GTPase activator activity"/>
    <property type="evidence" value="ECO:0007669"/>
    <property type="project" value="UniProtKB-KW"/>
</dbReference>
<keyword evidence="2 3" id="KW-0690">Ribosome biogenesis</keyword>
<feature type="compositionally biased region" description="Basic and acidic residues" evidence="4">
    <location>
        <begin position="57"/>
        <end position="66"/>
    </location>
</feature>
<sequence>MGRSKKTRKVGLIGVRKDPDFKPSKHRSSEAPRPKKRKGKPAGSRHNVESQSSSGSHRQENKDPRHGSKKPISLEKQAPKAVPTPTPALKRKYATPEQELAALEADTRLAVLLDKLDDDKTITKAEQAYVNEKMARHRVLCDLLGIVEDDDDDDENDPFDDLDAIDINDFKK</sequence>
<dbReference type="AlphaFoldDB" id="A0A7X5LKY5"/>
<comment type="similarity">
    <text evidence="3">Belongs to the YihI family.</text>
</comment>
<dbReference type="GO" id="GO:0042254">
    <property type="term" value="P:ribosome biogenesis"/>
    <property type="evidence" value="ECO:0007669"/>
    <property type="project" value="UniProtKB-KW"/>
</dbReference>
<feature type="compositionally biased region" description="Basic and acidic residues" evidence="4">
    <location>
        <begin position="15"/>
        <end position="33"/>
    </location>
</feature>
<evidence type="ECO:0000313" key="5">
    <source>
        <dbReference type="EMBL" id="NDV90889.1"/>
    </source>
</evidence>
<keyword evidence="1 3" id="KW-0343">GTPase activation</keyword>
<comment type="function">
    <text evidence="3">A GTPase-activating protein (GAP) that modifies Der/EngA GTPase function. May play a role in ribosome biogenesis.</text>
</comment>
<evidence type="ECO:0000256" key="3">
    <source>
        <dbReference type="HAMAP-Rule" id="MF_01058"/>
    </source>
</evidence>
<gene>
    <name evidence="3" type="primary">yihI</name>
    <name evidence="5" type="ORF">GTH32_06705</name>
</gene>
<dbReference type="Proteomes" id="UP000470213">
    <property type="component" value="Unassembled WGS sequence"/>
</dbReference>
<dbReference type="InterPro" id="IPR007336">
    <property type="entry name" value="YihI"/>
</dbReference>
<evidence type="ECO:0000256" key="1">
    <source>
        <dbReference type="ARBA" id="ARBA00022468"/>
    </source>
</evidence>
<accession>A0A7X5LKY5</accession>